<gene>
    <name evidence="2" type="ORF">ABOZ73_03205</name>
</gene>
<reference evidence="2" key="1">
    <citation type="submission" date="2024-06" db="EMBL/GenBank/DDBJ databases">
        <title>Caulobacter inopinatus, sp. nov.</title>
        <authorList>
            <person name="Donachie S.P."/>
        </authorList>
    </citation>
    <scope>NUCLEOTIDE SEQUENCE</scope>
    <source>
        <strain evidence="2">73W</strain>
    </source>
</reference>
<name>A0AB39KU09_9CAUL</name>
<feature type="chain" id="PRO_5044231367" evidence="1">
    <location>
        <begin position="22"/>
        <end position="217"/>
    </location>
</feature>
<sequence length="217" mass="23127">MRALAAIAALSALALAGQASAADLVYKHKKGPEALAPYDGFALWQIQARCAGLMDGLTAFEGARSRSTERSAAAASYFHLEAVKRYMVDRGVKSDQARADLASYVALGRTTFDEAIAARGAVTGGRTPANMYLNECVTVGEHFSPPSGAPPKILLADMSGQEIICKKVEQVGSRMGKRVCKTREDMAEEERETKELQRRMIELGGCRTGGQGCGPGI</sequence>
<evidence type="ECO:0000313" key="2">
    <source>
        <dbReference type="EMBL" id="XDO97442.1"/>
    </source>
</evidence>
<feature type="signal peptide" evidence="1">
    <location>
        <begin position="1"/>
        <end position="21"/>
    </location>
</feature>
<evidence type="ECO:0000256" key="1">
    <source>
        <dbReference type="SAM" id="SignalP"/>
    </source>
</evidence>
<organism evidence="2">
    <name type="scientific">Caulobacter sp. 73W</name>
    <dbReference type="NCBI Taxonomy" id="3161137"/>
    <lineage>
        <taxon>Bacteria</taxon>
        <taxon>Pseudomonadati</taxon>
        <taxon>Pseudomonadota</taxon>
        <taxon>Alphaproteobacteria</taxon>
        <taxon>Caulobacterales</taxon>
        <taxon>Caulobacteraceae</taxon>
        <taxon>Caulobacter</taxon>
    </lineage>
</organism>
<dbReference type="EMBL" id="CP158375">
    <property type="protein sequence ID" value="XDO97442.1"/>
    <property type="molecule type" value="Genomic_DNA"/>
</dbReference>
<proteinExistence type="predicted"/>
<dbReference type="RefSeq" id="WP_369060656.1">
    <property type="nucleotide sequence ID" value="NZ_CP158375.1"/>
</dbReference>
<keyword evidence="1" id="KW-0732">Signal</keyword>
<accession>A0AB39KU09</accession>
<dbReference type="AlphaFoldDB" id="A0AB39KU09"/>
<protein>
    <submittedName>
        <fullName evidence="2">Uncharacterized protein</fullName>
    </submittedName>
</protein>